<dbReference type="EMBL" id="QJKJ01001750">
    <property type="protein sequence ID" value="RDY06106.1"/>
    <property type="molecule type" value="Genomic_DNA"/>
</dbReference>
<name>A0A371HTJ7_MUCPR</name>
<evidence type="ECO:0000256" key="2">
    <source>
        <dbReference type="ARBA" id="ARBA00022801"/>
    </source>
</evidence>
<dbReference type="InterPro" id="IPR057670">
    <property type="entry name" value="SH3_retrovirus"/>
</dbReference>
<organism evidence="4 5">
    <name type="scientific">Mucuna pruriens</name>
    <name type="common">Velvet bean</name>
    <name type="synonym">Dolichos pruriens</name>
    <dbReference type="NCBI Taxonomy" id="157652"/>
    <lineage>
        <taxon>Eukaryota</taxon>
        <taxon>Viridiplantae</taxon>
        <taxon>Streptophyta</taxon>
        <taxon>Embryophyta</taxon>
        <taxon>Tracheophyta</taxon>
        <taxon>Spermatophyta</taxon>
        <taxon>Magnoliopsida</taxon>
        <taxon>eudicotyledons</taxon>
        <taxon>Gunneridae</taxon>
        <taxon>Pentapetalae</taxon>
        <taxon>rosids</taxon>
        <taxon>fabids</taxon>
        <taxon>Fabales</taxon>
        <taxon>Fabaceae</taxon>
        <taxon>Papilionoideae</taxon>
        <taxon>50 kb inversion clade</taxon>
        <taxon>NPAAA clade</taxon>
        <taxon>indigoferoid/millettioid clade</taxon>
        <taxon>Phaseoleae</taxon>
        <taxon>Mucuna</taxon>
    </lineage>
</organism>
<feature type="domain" description="Integrase catalytic" evidence="3">
    <location>
        <begin position="204"/>
        <end position="383"/>
    </location>
</feature>
<dbReference type="InterPro" id="IPR039537">
    <property type="entry name" value="Retrotran_Ty1/copia-like"/>
</dbReference>
<dbReference type="Pfam" id="PF25597">
    <property type="entry name" value="SH3_retrovirus"/>
    <property type="match status" value="1"/>
</dbReference>
<gene>
    <name evidence="4" type="ORF">CR513_09955</name>
</gene>
<dbReference type="Proteomes" id="UP000257109">
    <property type="component" value="Unassembled WGS sequence"/>
</dbReference>
<proteinExistence type="predicted"/>
<evidence type="ECO:0000256" key="1">
    <source>
        <dbReference type="ARBA" id="ARBA00022723"/>
    </source>
</evidence>
<dbReference type="InterPro" id="IPR013103">
    <property type="entry name" value="RVT_2"/>
</dbReference>
<dbReference type="InterPro" id="IPR036397">
    <property type="entry name" value="RNaseH_sf"/>
</dbReference>
<dbReference type="PANTHER" id="PTHR42648:SF22">
    <property type="entry name" value="REVERSE TRANSCRIPTASE TY1_COPIA-TYPE DOMAIN-CONTAINING PROTEIN"/>
    <property type="match status" value="1"/>
</dbReference>
<dbReference type="InterPro" id="IPR001584">
    <property type="entry name" value="Integrase_cat-core"/>
</dbReference>
<dbReference type="GO" id="GO:0015074">
    <property type="term" value="P:DNA integration"/>
    <property type="evidence" value="ECO:0007669"/>
    <property type="project" value="InterPro"/>
</dbReference>
<dbReference type="PANTHER" id="PTHR42648">
    <property type="entry name" value="TRANSPOSASE, PUTATIVE-RELATED"/>
    <property type="match status" value="1"/>
</dbReference>
<reference evidence="4" key="1">
    <citation type="submission" date="2018-05" db="EMBL/GenBank/DDBJ databases">
        <title>Draft genome of Mucuna pruriens seed.</title>
        <authorList>
            <person name="Nnadi N.E."/>
            <person name="Vos R."/>
            <person name="Hasami M.H."/>
            <person name="Devisetty U.K."/>
            <person name="Aguiy J.C."/>
        </authorList>
    </citation>
    <scope>NUCLEOTIDE SEQUENCE [LARGE SCALE GENOMIC DNA]</scope>
    <source>
        <strain evidence="4">JCA_2017</strain>
    </source>
</reference>
<keyword evidence="2" id="KW-0378">Hydrolase</keyword>
<dbReference type="OrthoDB" id="2663223at2759"/>
<keyword evidence="1" id="KW-0479">Metal-binding</keyword>
<dbReference type="GO" id="GO:0046872">
    <property type="term" value="F:metal ion binding"/>
    <property type="evidence" value="ECO:0007669"/>
    <property type="project" value="UniProtKB-KW"/>
</dbReference>
<keyword evidence="5" id="KW-1185">Reference proteome</keyword>
<dbReference type="InterPro" id="IPR012337">
    <property type="entry name" value="RNaseH-like_sf"/>
</dbReference>
<accession>A0A371HTJ7</accession>
<comment type="caution">
    <text evidence="4">The sequence shown here is derived from an EMBL/GenBank/DDBJ whole genome shotgun (WGS) entry which is preliminary data.</text>
</comment>
<dbReference type="SUPFAM" id="SSF53098">
    <property type="entry name" value="Ribonuclease H-like"/>
    <property type="match status" value="1"/>
</dbReference>
<dbReference type="GO" id="GO:0003676">
    <property type="term" value="F:nucleic acid binding"/>
    <property type="evidence" value="ECO:0007669"/>
    <property type="project" value="InterPro"/>
</dbReference>
<dbReference type="Gene3D" id="3.30.420.10">
    <property type="entry name" value="Ribonuclease H-like superfamily/Ribonuclease H"/>
    <property type="match status" value="1"/>
</dbReference>
<sequence length="621" mass="72333">MGESKGPIQMWVNQMTSNKENVVEHLLASQLDQDIQVFSKEEVDCLRVLLNSTNEPLDSCALTMQSKSYFNIFGLVPQNIKILDFRTTDHMTCFLYILHHILKYPKSNSLLLLMEIMFFLLDLAMPNFITFFRFHCVVQDLTIGRMIRVAKEQDNNTNKEDLPSNQRPILETWVVSQIWLHYKRLGHPLFSLLKTIQFSKHHRAIFSPSYNEILVPFDLIHSYVWGPVSKFISGAMWFVSFIDDCSHVTWIFFMKHKFEVCQIFVDFFHLVKNQFGKSIKRLWSDNGTKFVKLEFSKFLEDDVVHGLTCLNTPQQNEVAKRKNCHLLEVARALIFQMSVPNVYWGETVLTAIYLINRLPTRVLNAYQVVSLGALPLSTLTIYIVRIAKCVFIGYPSNKKGFKCYHPSSRRVFISMDVTFHETKSIFKFKKSPLKNLSLKRPTMKQDKKIDTMKRHEKNSVQLSKLKVSILTNPIGEVTGDMPQVSNPKNPIEDVIDDMPNALRRGKRSCVKYLISHFSFIAAIDAIKTPTSVHEALKDENWRKIQLGRLLTDPKTRWIYTVKCKFGKTFDRYKARLVAKRYTQTYGIDYEETFVLITKMNTLRIILSLVTHFGWNLQQFDD</sequence>
<feature type="non-terminal residue" evidence="4">
    <location>
        <position position="1"/>
    </location>
</feature>
<protein>
    <recommendedName>
        <fullName evidence="3">Integrase catalytic domain-containing protein</fullName>
    </recommendedName>
</protein>
<evidence type="ECO:0000313" key="4">
    <source>
        <dbReference type="EMBL" id="RDY06106.1"/>
    </source>
</evidence>
<dbReference type="PROSITE" id="PS50994">
    <property type="entry name" value="INTEGRASE"/>
    <property type="match status" value="1"/>
</dbReference>
<evidence type="ECO:0000259" key="3">
    <source>
        <dbReference type="PROSITE" id="PS50994"/>
    </source>
</evidence>
<dbReference type="GO" id="GO:0016787">
    <property type="term" value="F:hydrolase activity"/>
    <property type="evidence" value="ECO:0007669"/>
    <property type="project" value="UniProtKB-KW"/>
</dbReference>
<evidence type="ECO:0000313" key="5">
    <source>
        <dbReference type="Proteomes" id="UP000257109"/>
    </source>
</evidence>
<dbReference type="AlphaFoldDB" id="A0A371HTJ7"/>
<dbReference type="Pfam" id="PF07727">
    <property type="entry name" value="RVT_2"/>
    <property type="match status" value="1"/>
</dbReference>
<dbReference type="STRING" id="157652.A0A371HTJ7"/>